<dbReference type="InterPro" id="IPR011032">
    <property type="entry name" value="GroES-like_sf"/>
</dbReference>
<gene>
    <name evidence="10" type="primary">ahr</name>
    <name evidence="10" type="ORF">LF1_11900</name>
</gene>
<dbReference type="OrthoDB" id="9806940at2"/>
<dbReference type="Gene3D" id="3.40.50.720">
    <property type="entry name" value="NAD(P)-binding Rossmann-like Domain"/>
    <property type="match status" value="1"/>
</dbReference>
<evidence type="ECO:0000313" key="11">
    <source>
        <dbReference type="Proteomes" id="UP000322699"/>
    </source>
</evidence>
<dbReference type="EC" id="1.1.1.2" evidence="7"/>
<dbReference type="Pfam" id="PF00107">
    <property type="entry name" value="ADH_zinc_N"/>
    <property type="match status" value="1"/>
</dbReference>
<dbReference type="SUPFAM" id="SSF50129">
    <property type="entry name" value="GroES-like"/>
    <property type="match status" value="1"/>
</dbReference>
<evidence type="ECO:0000256" key="5">
    <source>
        <dbReference type="ARBA" id="ARBA00022857"/>
    </source>
</evidence>
<dbReference type="InterPro" id="IPR013154">
    <property type="entry name" value="ADH-like_N"/>
</dbReference>
<keyword evidence="4 8" id="KW-0862">Zinc</keyword>
<organism evidence="10 11">
    <name type="scientific">Rubripirellula obstinata</name>
    <dbReference type="NCBI Taxonomy" id="406547"/>
    <lineage>
        <taxon>Bacteria</taxon>
        <taxon>Pseudomonadati</taxon>
        <taxon>Planctomycetota</taxon>
        <taxon>Planctomycetia</taxon>
        <taxon>Pirellulales</taxon>
        <taxon>Pirellulaceae</taxon>
        <taxon>Rubripirellula</taxon>
    </lineage>
</organism>
<evidence type="ECO:0000256" key="2">
    <source>
        <dbReference type="ARBA" id="ARBA00008072"/>
    </source>
</evidence>
<evidence type="ECO:0000313" key="10">
    <source>
        <dbReference type="EMBL" id="KAA1258668.1"/>
    </source>
</evidence>
<keyword evidence="11" id="KW-1185">Reference proteome</keyword>
<dbReference type="InterPro" id="IPR036291">
    <property type="entry name" value="NAD(P)-bd_dom_sf"/>
</dbReference>
<dbReference type="SMART" id="SM00829">
    <property type="entry name" value="PKS_ER"/>
    <property type="match status" value="1"/>
</dbReference>
<reference evidence="10 11" key="1">
    <citation type="submission" date="2019-08" db="EMBL/GenBank/DDBJ databases">
        <title>Deep-cultivation of Planctomycetes and their phenomic and genomic characterization uncovers novel biology.</title>
        <authorList>
            <person name="Wiegand S."/>
            <person name="Jogler M."/>
            <person name="Boedeker C."/>
            <person name="Pinto D."/>
            <person name="Vollmers J."/>
            <person name="Rivas-Marin E."/>
            <person name="Kohn T."/>
            <person name="Peeters S.H."/>
            <person name="Heuer A."/>
            <person name="Rast P."/>
            <person name="Oberbeckmann S."/>
            <person name="Bunk B."/>
            <person name="Jeske O."/>
            <person name="Meyerdierks A."/>
            <person name="Storesund J.E."/>
            <person name="Kallscheuer N."/>
            <person name="Luecker S."/>
            <person name="Lage O.M."/>
            <person name="Pohl T."/>
            <person name="Merkel B.J."/>
            <person name="Hornburger P."/>
            <person name="Mueller R.-W."/>
            <person name="Bruemmer F."/>
            <person name="Labrenz M."/>
            <person name="Spormann A.M."/>
            <person name="Op Den Camp H."/>
            <person name="Overmann J."/>
            <person name="Amann R."/>
            <person name="Jetten M.S.M."/>
            <person name="Mascher T."/>
            <person name="Medema M.H."/>
            <person name="Devos D.P."/>
            <person name="Kaster A.-K."/>
            <person name="Ovreas L."/>
            <person name="Rohde M."/>
            <person name="Galperin M.Y."/>
            <person name="Jogler C."/>
        </authorList>
    </citation>
    <scope>NUCLEOTIDE SEQUENCE [LARGE SCALE GENOMIC DNA]</scope>
    <source>
        <strain evidence="10 11">LF1</strain>
    </source>
</reference>
<dbReference type="Gene3D" id="3.90.180.10">
    <property type="entry name" value="Medium-chain alcohol dehydrogenases, catalytic domain"/>
    <property type="match status" value="1"/>
</dbReference>
<comment type="similarity">
    <text evidence="2 8">Belongs to the zinc-containing alcohol dehydrogenase family.</text>
</comment>
<dbReference type="GO" id="GO:0008270">
    <property type="term" value="F:zinc ion binding"/>
    <property type="evidence" value="ECO:0007669"/>
    <property type="project" value="InterPro"/>
</dbReference>
<dbReference type="PROSITE" id="PS00059">
    <property type="entry name" value="ADH_ZINC"/>
    <property type="match status" value="1"/>
</dbReference>
<protein>
    <recommendedName>
        <fullName evidence="7">alcohol dehydrogenase (NADP(+))</fullName>
        <ecNumber evidence="7">1.1.1.2</ecNumber>
    </recommendedName>
</protein>
<dbReference type="InterPro" id="IPR013149">
    <property type="entry name" value="ADH-like_C"/>
</dbReference>
<dbReference type="Pfam" id="PF08240">
    <property type="entry name" value="ADH_N"/>
    <property type="match status" value="1"/>
</dbReference>
<dbReference type="FunFam" id="3.40.50.720:FF:000022">
    <property type="entry name" value="Cinnamyl alcohol dehydrogenase"/>
    <property type="match status" value="1"/>
</dbReference>
<evidence type="ECO:0000256" key="8">
    <source>
        <dbReference type="RuleBase" id="RU361277"/>
    </source>
</evidence>
<evidence type="ECO:0000256" key="1">
    <source>
        <dbReference type="ARBA" id="ARBA00001947"/>
    </source>
</evidence>
<accession>A0A5B1CBX2</accession>
<sequence>MITAYAASSPESKFEKIEYDPGDLHPDEVEIAVEYCGICHSDLSMKKNDWQLTEYPFVGGHEIAGKVVATGVDVEHLNLGQRVGVGWTARSCMHCNQCLSGYHNRCAEAQGTIVGRHGGFADRVRAQSEWVIPVPENVELVDCGPLFCGGLTVFAPLIENNIRPTDRIAVVGIGGLGHMALQFAKSWGCHVTAFSTSPDKEDEAKSMGAHEFLNSRDEQALASAANQFDMVIVTVNADLPWDAYVATLKPGGKLHLVGAAESIKATVFPLIMGEKSIGASPTGGIVPARQMMDFCSRHAIKPMIEKYPMSDIDEAMERLESGKARYRVVLEA</sequence>
<dbReference type="RefSeq" id="WP_068265100.1">
    <property type="nucleotide sequence ID" value="NZ_LWSK01000076.1"/>
</dbReference>
<dbReference type="InterPro" id="IPR047109">
    <property type="entry name" value="CAD-like"/>
</dbReference>
<keyword evidence="6 10" id="KW-0560">Oxidoreductase</keyword>
<evidence type="ECO:0000256" key="7">
    <source>
        <dbReference type="ARBA" id="ARBA00024074"/>
    </source>
</evidence>
<keyword evidence="5" id="KW-0521">NADP</keyword>
<dbReference type="SUPFAM" id="SSF51735">
    <property type="entry name" value="NAD(P)-binding Rossmann-fold domains"/>
    <property type="match status" value="1"/>
</dbReference>
<comment type="caution">
    <text evidence="10">The sequence shown here is derived from an EMBL/GenBank/DDBJ whole genome shotgun (WGS) entry which is preliminary data.</text>
</comment>
<evidence type="ECO:0000256" key="3">
    <source>
        <dbReference type="ARBA" id="ARBA00022723"/>
    </source>
</evidence>
<name>A0A5B1CBX2_9BACT</name>
<dbReference type="AlphaFoldDB" id="A0A5B1CBX2"/>
<dbReference type="FunFam" id="3.90.180.10:FF:000018">
    <property type="entry name" value="NAD(P)-dependent alcohol dehydrogenase"/>
    <property type="match status" value="1"/>
</dbReference>
<dbReference type="CDD" id="cd05283">
    <property type="entry name" value="CAD1"/>
    <property type="match status" value="1"/>
</dbReference>
<evidence type="ECO:0000259" key="9">
    <source>
        <dbReference type="SMART" id="SM00829"/>
    </source>
</evidence>
<dbReference type="GO" id="GO:0008106">
    <property type="term" value="F:alcohol dehydrogenase (NADP+) activity"/>
    <property type="evidence" value="ECO:0007669"/>
    <property type="project" value="UniProtKB-EC"/>
</dbReference>
<keyword evidence="3 8" id="KW-0479">Metal-binding</keyword>
<dbReference type="PANTHER" id="PTHR42683">
    <property type="entry name" value="ALDEHYDE REDUCTASE"/>
    <property type="match status" value="1"/>
</dbReference>
<dbReference type="InterPro" id="IPR020843">
    <property type="entry name" value="ER"/>
</dbReference>
<dbReference type="EMBL" id="VRLW01000001">
    <property type="protein sequence ID" value="KAA1258668.1"/>
    <property type="molecule type" value="Genomic_DNA"/>
</dbReference>
<dbReference type="InterPro" id="IPR002328">
    <property type="entry name" value="ADH_Zn_CS"/>
</dbReference>
<evidence type="ECO:0000256" key="6">
    <source>
        <dbReference type="ARBA" id="ARBA00023002"/>
    </source>
</evidence>
<proteinExistence type="inferred from homology"/>
<evidence type="ECO:0000256" key="4">
    <source>
        <dbReference type="ARBA" id="ARBA00022833"/>
    </source>
</evidence>
<dbReference type="Proteomes" id="UP000322699">
    <property type="component" value="Unassembled WGS sequence"/>
</dbReference>
<comment type="cofactor">
    <cofactor evidence="1 8">
        <name>Zn(2+)</name>
        <dbReference type="ChEBI" id="CHEBI:29105"/>
    </cofactor>
</comment>
<feature type="domain" description="Enoyl reductase (ER)" evidence="9">
    <location>
        <begin position="7"/>
        <end position="330"/>
    </location>
</feature>